<proteinExistence type="inferred from homology"/>
<evidence type="ECO:0000256" key="2">
    <source>
        <dbReference type="ARBA" id="ARBA00022705"/>
    </source>
</evidence>
<feature type="compositionally biased region" description="Polar residues" evidence="5">
    <location>
        <begin position="20"/>
        <end position="29"/>
    </location>
</feature>
<dbReference type="GO" id="GO:0003677">
    <property type="term" value="F:DNA binding"/>
    <property type="evidence" value="ECO:0007669"/>
    <property type="project" value="InterPro"/>
</dbReference>
<dbReference type="GO" id="GO:0016887">
    <property type="term" value="F:ATP hydrolysis activity"/>
    <property type="evidence" value="ECO:0007669"/>
    <property type="project" value="InterPro"/>
</dbReference>
<organism evidence="7 8">
    <name type="scientific">Paraglomus brasilianum</name>
    <dbReference type="NCBI Taxonomy" id="144538"/>
    <lineage>
        <taxon>Eukaryota</taxon>
        <taxon>Fungi</taxon>
        <taxon>Fungi incertae sedis</taxon>
        <taxon>Mucoromycota</taxon>
        <taxon>Glomeromycotina</taxon>
        <taxon>Glomeromycetes</taxon>
        <taxon>Paraglomerales</taxon>
        <taxon>Paraglomeraceae</taxon>
        <taxon>Paraglomus</taxon>
    </lineage>
</organism>
<dbReference type="CDD" id="cd00009">
    <property type="entry name" value="AAA"/>
    <property type="match status" value="1"/>
</dbReference>
<dbReference type="Pfam" id="PF12002">
    <property type="entry name" value="MgsA_C"/>
    <property type="match status" value="1"/>
</dbReference>
<dbReference type="CDD" id="cd18139">
    <property type="entry name" value="HLD_clamp_RarA"/>
    <property type="match status" value="1"/>
</dbReference>
<dbReference type="Gene3D" id="1.10.8.60">
    <property type="match status" value="1"/>
</dbReference>
<dbReference type="SUPFAM" id="SSF48019">
    <property type="entry name" value="post-AAA+ oligomerization domain-like"/>
    <property type="match status" value="1"/>
</dbReference>
<dbReference type="GO" id="GO:0006271">
    <property type="term" value="P:DNA strand elongation involved in DNA replication"/>
    <property type="evidence" value="ECO:0007669"/>
    <property type="project" value="UniProtKB-ARBA"/>
</dbReference>
<keyword evidence="8" id="KW-1185">Reference proteome</keyword>
<evidence type="ECO:0000256" key="1">
    <source>
        <dbReference type="ARBA" id="ARBA00008959"/>
    </source>
</evidence>
<dbReference type="GO" id="GO:0008047">
    <property type="term" value="F:enzyme activator activity"/>
    <property type="evidence" value="ECO:0007669"/>
    <property type="project" value="TreeGrafter"/>
</dbReference>
<dbReference type="EMBL" id="CAJVPI010002039">
    <property type="protein sequence ID" value="CAG8634160.1"/>
    <property type="molecule type" value="Genomic_DNA"/>
</dbReference>
<comment type="caution">
    <text evidence="7">The sequence shown here is derived from an EMBL/GenBank/DDBJ whole genome shotgun (WGS) entry which is preliminary data.</text>
</comment>
<dbReference type="SMART" id="SM00382">
    <property type="entry name" value="AAA"/>
    <property type="match status" value="1"/>
</dbReference>
<dbReference type="SUPFAM" id="SSF52540">
    <property type="entry name" value="P-loop containing nucleoside triphosphate hydrolases"/>
    <property type="match status" value="1"/>
</dbReference>
<keyword evidence="2" id="KW-0235">DNA replication</keyword>
<dbReference type="PANTHER" id="PTHR13779:SF7">
    <property type="entry name" value="ATPASE WRNIP1"/>
    <property type="match status" value="1"/>
</dbReference>
<dbReference type="GO" id="GO:0017116">
    <property type="term" value="F:single-stranded DNA helicase activity"/>
    <property type="evidence" value="ECO:0007669"/>
    <property type="project" value="TreeGrafter"/>
</dbReference>
<dbReference type="Gene3D" id="1.10.3710.10">
    <property type="entry name" value="DNA polymerase III clamp loader subunits, C-terminal domain"/>
    <property type="match status" value="1"/>
</dbReference>
<accession>A0A9N9GW67</accession>
<dbReference type="InterPro" id="IPR032423">
    <property type="entry name" value="AAA_assoc_2"/>
</dbReference>
<evidence type="ECO:0000256" key="3">
    <source>
        <dbReference type="ARBA" id="ARBA00022741"/>
    </source>
</evidence>
<evidence type="ECO:0000313" key="7">
    <source>
        <dbReference type="EMBL" id="CAG8634160.1"/>
    </source>
</evidence>
<evidence type="ECO:0000259" key="6">
    <source>
        <dbReference type="SMART" id="SM00382"/>
    </source>
</evidence>
<dbReference type="Pfam" id="PF00004">
    <property type="entry name" value="AAA"/>
    <property type="match status" value="1"/>
</dbReference>
<dbReference type="InterPro" id="IPR003959">
    <property type="entry name" value="ATPase_AAA_core"/>
</dbReference>
<dbReference type="GO" id="GO:0000731">
    <property type="term" value="P:DNA synthesis involved in DNA repair"/>
    <property type="evidence" value="ECO:0007669"/>
    <property type="project" value="TreeGrafter"/>
</dbReference>
<dbReference type="PANTHER" id="PTHR13779">
    <property type="entry name" value="WERNER HELICASE-INTERACTING PROTEIN 1 FAMILY MEMBER"/>
    <property type="match status" value="1"/>
</dbReference>
<dbReference type="FunFam" id="3.40.50.300:FF:000137">
    <property type="entry name" value="Replication-associated recombination protein A"/>
    <property type="match status" value="1"/>
</dbReference>
<dbReference type="GO" id="GO:0005524">
    <property type="term" value="F:ATP binding"/>
    <property type="evidence" value="ECO:0007669"/>
    <property type="project" value="UniProtKB-KW"/>
</dbReference>
<reference evidence="7" key="1">
    <citation type="submission" date="2021-06" db="EMBL/GenBank/DDBJ databases">
        <authorList>
            <person name="Kallberg Y."/>
            <person name="Tangrot J."/>
            <person name="Rosling A."/>
        </authorList>
    </citation>
    <scope>NUCLEOTIDE SEQUENCE</scope>
    <source>
        <strain evidence="7">BR232B</strain>
    </source>
</reference>
<dbReference type="Pfam" id="PF16193">
    <property type="entry name" value="AAA_assoc_2"/>
    <property type="match status" value="1"/>
</dbReference>
<comment type="similarity">
    <text evidence="1">Belongs to the AAA ATPase family. RarA/MGS1/WRNIP1 subfamily.</text>
</comment>
<keyword evidence="3" id="KW-0547">Nucleotide-binding</keyword>
<evidence type="ECO:0000256" key="5">
    <source>
        <dbReference type="SAM" id="MobiDB-lite"/>
    </source>
</evidence>
<dbReference type="InterPro" id="IPR003593">
    <property type="entry name" value="AAA+_ATPase"/>
</dbReference>
<evidence type="ECO:0000313" key="8">
    <source>
        <dbReference type="Proteomes" id="UP000789739"/>
    </source>
</evidence>
<dbReference type="InterPro" id="IPR051314">
    <property type="entry name" value="AAA_ATPase_RarA/MGS1/WRNIP1"/>
</dbReference>
<feature type="non-terminal residue" evidence="7">
    <location>
        <position position="498"/>
    </location>
</feature>
<dbReference type="Proteomes" id="UP000789739">
    <property type="component" value="Unassembled WGS sequence"/>
</dbReference>
<name>A0A9N9GW67_9GLOM</name>
<dbReference type="FunFam" id="1.20.272.10:FF:000001">
    <property type="entry name" value="Putative AAA family ATPase"/>
    <property type="match status" value="1"/>
</dbReference>
<dbReference type="InterPro" id="IPR008921">
    <property type="entry name" value="DNA_pol3_clamp-load_cplx_C"/>
</dbReference>
<dbReference type="AlphaFoldDB" id="A0A9N9GW67"/>
<dbReference type="InterPro" id="IPR021886">
    <property type="entry name" value="MgsA_C"/>
</dbReference>
<protein>
    <submittedName>
        <fullName evidence="7">8652_t:CDS:1</fullName>
    </submittedName>
</protein>
<keyword evidence="4" id="KW-0067">ATP-binding</keyword>
<feature type="domain" description="AAA+ ATPase" evidence="6">
    <location>
        <begin position="94"/>
        <end position="223"/>
    </location>
</feature>
<dbReference type="Gene3D" id="1.20.272.10">
    <property type="match status" value="1"/>
</dbReference>
<dbReference type="GO" id="GO:0005634">
    <property type="term" value="C:nucleus"/>
    <property type="evidence" value="ECO:0007669"/>
    <property type="project" value="TreeGrafter"/>
</dbReference>
<dbReference type="Gene3D" id="3.40.50.300">
    <property type="entry name" value="P-loop containing nucleotide triphosphate hydrolases"/>
    <property type="match status" value="1"/>
</dbReference>
<gene>
    <name evidence="7" type="ORF">PBRASI_LOCUS9412</name>
</gene>
<dbReference type="InterPro" id="IPR027417">
    <property type="entry name" value="P-loop_NTPase"/>
</dbReference>
<evidence type="ECO:0000256" key="4">
    <source>
        <dbReference type="ARBA" id="ARBA00022840"/>
    </source>
</evidence>
<feature type="region of interest" description="Disordered" evidence="5">
    <location>
        <begin position="477"/>
        <end position="498"/>
    </location>
</feature>
<sequence>LKLFTLKTFKRKNASESLGEGNTSEVNETPNKKNSESKGVVVTKSPKRLRQDKLGTSMTPLAARVRPTTLDDFIGQEQLIGTQGILRTLMEQDKIPSMILWAPCGCGKTTLARIIAKMTKSILISRFAHITGVQVKEYSGVASGAADMKKAFEEAKNEQRLTGRRTILFLDEIHRFNKAQQDLFLPYVESGTVTLIGATTENPSFKINSALLSRCKVFTLNKLSTEEVITILKRAISELCGNKDENETEVQETKDIKKDEAEGVNDEALEFLAVMSDGDARTALNALEMAWHGCRGRKITKEDIKNVLQKSHLQYDRDGEEHYNIISALHKSMRGSLYWLGRMLIGGEDPLYIARRLVRFASEDVGLADNTALNLAVATYQACTFIGMPECEVNLAHCVVYLAETVKSVRVYQAYNRVKHAVNTEYAYPVPLHLRNAPTSLMKDLGYSKGYKYNPNYEGEVDQDYFPSEMETRVFLDDDTSKKGKQTSTSGMHGGKVQ</sequence>
<dbReference type="OrthoDB" id="10265467at2759"/>
<feature type="region of interest" description="Disordered" evidence="5">
    <location>
        <begin position="15"/>
        <end position="55"/>
    </location>
</feature>